<keyword evidence="3" id="KW-1185">Reference proteome</keyword>
<dbReference type="Proteomes" id="UP000325008">
    <property type="component" value="Unassembled WGS sequence"/>
</dbReference>
<dbReference type="AlphaFoldDB" id="A0A5C3FQ52"/>
<evidence type="ECO:0000313" key="3">
    <source>
        <dbReference type="Proteomes" id="UP000325008"/>
    </source>
</evidence>
<organism evidence="2 3">
    <name type="scientific">Pseudozyma antarctica</name>
    <name type="common">Yeast</name>
    <name type="synonym">Candida antarctica</name>
    <dbReference type="NCBI Taxonomy" id="84753"/>
    <lineage>
        <taxon>Eukaryota</taxon>
        <taxon>Fungi</taxon>
        <taxon>Dikarya</taxon>
        <taxon>Basidiomycota</taxon>
        <taxon>Ustilaginomycotina</taxon>
        <taxon>Ustilaginomycetes</taxon>
        <taxon>Ustilaginales</taxon>
        <taxon>Ustilaginaceae</taxon>
        <taxon>Moesziomyces</taxon>
    </lineage>
</organism>
<feature type="region of interest" description="Disordered" evidence="1">
    <location>
        <begin position="279"/>
        <end position="307"/>
    </location>
</feature>
<name>A0A5C3FQ52_PSEA2</name>
<evidence type="ECO:0000313" key="2">
    <source>
        <dbReference type="EMBL" id="SPO46578.1"/>
    </source>
</evidence>
<sequence>MAAGMSRRSGGRAARHCVATCHACWSAPEQLASLRLVACLSPGSEVTLETHPCQWSAGPLVTNNVEVSAPLLSTEPRDTRAIVFAFTSQRRIKKACAAWTTKENAGCKAGPKASSRDPPSASQAKTVTKASSGAATRNPAILSNMSGIFCAFCSRPERVISLRPWELRSAAGFERKKLACVRGRARETLVCHQARATQCNGAAPLVPRRCKVADGAFSPRDASGQEAVPDQQHWLGARLPPVRLAGWWWGASPKAVGQSTSPIARRHVWPASRLARRHVWDGSKAGRGDSADKKRAAPTPASQGDPRRWCLEVVGQLSPTTPHPGLNKGDAVVFANANAYPSYLSGLNQHAMLLSARTVARKHTSPDRGRAKWPMRPMHRHLCKAEAIVCGQRSAVIGDERRRARAASDVLARGIYCKLSGGAARQNVATPMYVSTSLPHIPLGLPAKAVVSSSEIQLEWIRQPRCDTALEIHRGTTERAVDEYQSAGPWY</sequence>
<gene>
    <name evidence="2" type="ORF">PSANT_04264</name>
</gene>
<proteinExistence type="predicted"/>
<dbReference type="OrthoDB" id="10615270at2759"/>
<accession>A0A5C3FQ52</accession>
<feature type="region of interest" description="Disordered" evidence="1">
    <location>
        <begin position="105"/>
        <end position="134"/>
    </location>
</feature>
<comment type="caution">
    <text evidence="2">The sequence shown here is derived from an EMBL/GenBank/DDBJ whole genome shotgun (WGS) entry which is preliminary data.</text>
</comment>
<evidence type="ECO:0000256" key="1">
    <source>
        <dbReference type="SAM" id="MobiDB-lite"/>
    </source>
</evidence>
<feature type="compositionally biased region" description="Polar residues" evidence="1">
    <location>
        <begin position="120"/>
        <end position="134"/>
    </location>
</feature>
<feature type="compositionally biased region" description="Basic and acidic residues" evidence="1">
    <location>
        <begin position="279"/>
        <end position="295"/>
    </location>
</feature>
<dbReference type="EMBL" id="OOIQ01000010">
    <property type="protein sequence ID" value="SPO46578.1"/>
    <property type="molecule type" value="Genomic_DNA"/>
</dbReference>
<reference evidence="2" key="1">
    <citation type="submission" date="2018-03" db="EMBL/GenBank/DDBJ databases">
        <authorList>
            <person name="Guldener U."/>
        </authorList>
    </citation>
    <scope>NUCLEOTIDE SEQUENCE [LARGE SCALE GENOMIC DNA]</scope>
    <source>
        <strain evidence="2">ATCC34888</strain>
    </source>
</reference>
<protein>
    <submittedName>
        <fullName evidence="2">Uncharacterized protein</fullName>
    </submittedName>
</protein>